<evidence type="ECO:0000313" key="8">
    <source>
        <dbReference type="Proteomes" id="UP001165962"/>
    </source>
</evidence>
<dbReference type="InterPro" id="IPR018060">
    <property type="entry name" value="HTH_AraC"/>
</dbReference>
<dbReference type="InterPro" id="IPR041522">
    <property type="entry name" value="CdaR_GGDEF"/>
</dbReference>
<keyword evidence="5" id="KW-1133">Transmembrane helix</keyword>
<evidence type="ECO:0000313" key="7">
    <source>
        <dbReference type="EMBL" id="NHN31768.1"/>
    </source>
</evidence>
<dbReference type="PRINTS" id="PR00032">
    <property type="entry name" value="HTHARAC"/>
</dbReference>
<dbReference type="Pfam" id="PF17853">
    <property type="entry name" value="GGDEF_2"/>
    <property type="match status" value="1"/>
</dbReference>
<feature type="region of interest" description="Disordered" evidence="4">
    <location>
        <begin position="757"/>
        <end position="784"/>
    </location>
</feature>
<dbReference type="Gene3D" id="1.10.10.60">
    <property type="entry name" value="Homeodomain-like"/>
    <property type="match status" value="2"/>
</dbReference>
<dbReference type="SUPFAM" id="SSF46689">
    <property type="entry name" value="Homeodomain-like"/>
    <property type="match status" value="2"/>
</dbReference>
<protein>
    <submittedName>
        <fullName evidence="7">AraC family transcriptional regulator</fullName>
    </submittedName>
</protein>
<keyword evidence="2" id="KW-0238">DNA-binding</keyword>
<dbReference type="PROSITE" id="PS01124">
    <property type="entry name" value="HTH_ARAC_FAMILY_2"/>
    <property type="match status" value="1"/>
</dbReference>
<sequence>MRTSFSGYFLKVTSFVLLLSTIPVLLLGMAAYWKSSSMIQEQVVQSNMQVLLQTQMRIEKELKLVDEMANNLIISSVVNTTLRQQINEQDFMVVHQIQQSLNLFNSYELGIRDASLYSLENDWLISASSVYIEGNARPGEEQLADYLQMPLSSFWFVDKKGSQTDKYSNGVIKLVKKLPLNAPKPLGIMVISVSVPDLQTLLADNRLAGTTLIWDDRYQPVAFNGGNSAEEEEIKQTLPLVLSTYKETDGSFIHSTSKGSFAVIYRKASYNNWIYVSVVPIRDITKKSRDIGWYTFYACGALILLTVGLSLLGSNRIYRPVRKLYDTVLGQAGPNERYTRRDELEVIGEQYHSIWHLRNELSAKLERQRPQLKEFYLLKLFSGDAGEAAEKLSELGLDLQASSYHALVLQIDSLSDTRFEERDRDLLLFAINNMVGELIDTPYRLDPVVINQSQVTIIGSMNESASQWKQDVSHWAKLVQTKVREFWGLSVSLGISSPFFQLRHSGKAYAESLEALKYRLRLGNEAILFYADVAPSESQTAVFPRQLLEELVDAIKLADRKTAFDKLNTFITHIVNDEVNHQVYRISFIRLLAELLNVAQETVGGLQHLAGDRLLLFEQLFQLQSVQEIEVWFQDSLIEPLIQILEEKRKVRFQKISDEVKQLIELHFNSELTLEMCADRLSYHPVYVSRIFRKETGMNFSEYLSGHRHMVAKQLLSDTQLSVAEIAGKVGFHNGPNFSRHFKKVEGVTPGHYRELAQSSEPPALDDTPLPHSQRSETDAGKKI</sequence>
<keyword evidence="8" id="KW-1185">Reference proteome</keyword>
<dbReference type="PANTHER" id="PTHR43280">
    <property type="entry name" value="ARAC-FAMILY TRANSCRIPTIONAL REGULATOR"/>
    <property type="match status" value="1"/>
</dbReference>
<evidence type="ECO:0000256" key="3">
    <source>
        <dbReference type="ARBA" id="ARBA00023163"/>
    </source>
</evidence>
<dbReference type="InterPro" id="IPR020449">
    <property type="entry name" value="Tscrpt_reg_AraC-type_HTH"/>
</dbReference>
<feature type="domain" description="HTH araC/xylS-type" evidence="6">
    <location>
        <begin position="658"/>
        <end position="756"/>
    </location>
</feature>
<comment type="caution">
    <text evidence="7">The sequence shown here is derived from an EMBL/GenBank/DDBJ whole genome shotgun (WGS) entry which is preliminary data.</text>
</comment>
<feature type="transmembrane region" description="Helical" evidence="5">
    <location>
        <begin position="291"/>
        <end position="313"/>
    </location>
</feature>
<dbReference type="PANTHER" id="PTHR43280:SF10">
    <property type="entry name" value="REGULATORY PROTEIN POCR"/>
    <property type="match status" value="1"/>
</dbReference>
<keyword evidence="1" id="KW-0805">Transcription regulation</keyword>
<dbReference type="EMBL" id="JAAOIW010000006">
    <property type="protein sequence ID" value="NHN31768.1"/>
    <property type="molecule type" value="Genomic_DNA"/>
</dbReference>
<proteinExistence type="predicted"/>
<evidence type="ECO:0000256" key="5">
    <source>
        <dbReference type="SAM" id="Phobius"/>
    </source>
</evidence>
<organism evidence="7 8">
    <name type="scientific">Paenibacillus agricola</name>
    <dbReference type="NCBI Taxonomy" id="2716264"/>
    <lineage>
        <taxon>Bacteria</taxon>
        <taxon>Bacillati</taxon>
        <taxon>Bacillota</taxon>
        <taxon>Bacilli</taxon>
        <taxon>Bacillales</taxon>
        <taxon>Paenibacillaceae</taxon>
        <taxon>Paenibacillus</taxon>
    </lineage>
</organism>
<dbReference type="SMART" id="SM00342">
    <property type="entry name" value="HTH_ARAC"/>
    <property type="match status" value="1"/>
</dbReference>
<keyword evidence="3" id="KW-0804">Transcription</keyword>
<dbReference type="Proteomes" id="UP001165962">
    <property type="component" value="Unassembled WGS sequence"/>
</dbReference>
<keyword evidence="5" id="KW-0812">Transmembrane</keyword>
<dbReference type="InterPro" id="IPR009057">
    <property type="entry name" value="Homeodomain-like_sf"/>
</dbReference>
<keyword evidence="5" id="KW-0472">Membrane</keyword>
<dbReference type="RefSeq" id="WP_166152058.1">
    <property type="nucleotide sequence ID" value="NZ_JAAOIW010000006.1"/>
</dbReference>
<reference evidence="7" key="1">
    <citation type="submission" date="2020-03" db="EMBL/GenBank/DDBJ databases">
        <title>Draft sequencing of Paenibacilllus sp. S3N08.</title>
        <authorList>
            <person name="Kim D.-U."/>
        </authorList>
    </citation>
    <scope>NUCLEOTIDE SEQUENCE</scope>
    <source>
        <strain evidence="7">S3N08</strain>
    </source>
</reference>
<dbReference type="Pfam" id="PF12833">
    <property type="entry name" value="HTH_18"/>
    <property type="match status" value="1"/>
</dbReference>
<accession>A0ABX0JAG1</accession>
<evidence type="ECO:0000259" key="6">
    <source>
        <dbReference type="PROSITE" id="PS01124"/>
    </source>
</evidence>
<gene>
    <name evidence="7" type="ORF">G9U52_18190</name>
</gene>
<feature type="transmembrane region" description="Helical" evidence="5">
    <location>
        <begin position="12"/>
        <end position="33"/>
    </location>
</feature>
<name>A0ABX0JAG1_9BACL</name>
<feature type="compositionally biased region" description="Basic and acidic residues" evidence="4">
    <location>
        <begin position="774"/>
        <end position="784"/>
    </location>
</feature>
<evidence type="ECO:0000256" key="4">
    <source>
        <dbReference type="SAM" id="MobiDB-lite"/>
    </source>
</evidence>
<evidence type="ECO:0000256" key="2">
    <source>
        <dbReference type="ARBA" id="ARBA00023125"/>
    </source>
</evidence>
<evidence type="ECO:0000256" key="1">
    <source>
        <dbReference type="ARBA" id="ARBA00023015"/>
    </source>
</evidence>